<dbReference type="EMBL" id="BBWV01000002">
    <property type="protein sequence ID" value="GAO42973.1"/>
    <property type="molecule type" value="Genomic_DNA"/>
</dbReference>
<dbReference type="InterPro" id="IPR036259">
    <property type="entry name" value="MFS_trans_sf"/>
</dbReference>
<reference evidence="7 8" key="1">
    <citation type="submission" date="2015-04" db="EMBL/GenBank/DDBJ databases">
        <title>Whole genome shotgun sequence of Flavihumibacter petaseus NBRC 106054.</title>
        <authorList>
            <person name="Miyazawa S."/>
            <person name="Hosoyama A."/>
            <person name="Hashimoto M."/>
            <person name="Noguchi M."/>
            <person name="Tsuchikane K."/>
            <person name="Ohji S."/>
            <person name="Yamazoe A."/>
            <person name="Ichikawa N."/>
            <person name="Kimura A."/>
            <person name="Fujita N."/>
        </authorList>
    </citation>
    <scope>NUCLEOTIDE SEQUENCE [LARGE SCALE GENOMIC DNA]</scope>
    <source>
        <strain evidence="7 8">NBRC 106054</strain>
    </source>
</reference>
<evidence type="ECO:0000259" key="6">
    <source>
        <dbReference type="PROSITE" id="PS50850"/>
    </source>
</evidence>
<evidence type="ECO:0000313" key="7">
    <source>
        <dbReference type="EMBL" id="GAO42973.1"/>
    </source>
</evidence>
<feature type="transmembrane region" description="Helical" evidence="5">
    <location>
        <begin position="20"/>
        <end position="39"/>
    </location>
</feature>
<dbReference type="InterPro" id="IPR051788">
    <property type="entry name" value="MFS_Transporter"/>
</dbReference>
<proteinExistence type="predicted"/>
<comment type="caution">
    <text evidence="7">The sequence shown here is derived from an EMBL/GenBank/DDBJ whole genome shotgun (WGS) entry which is preliminary data.</text>
</comment>
<keyword evidence="2 5" id="KW-0812">Transmembrane</keyword>
<feature type="transmembrane region" description="Helical" evidence="5">
    <location>
        <begin position="241"/>
        <end position="262"/>
    </location>
</feature>
<dbReference type="GO" id="GO:0016020">
    <property type="term" value="C:membrane"/>
    <property type="evidence" value="ECO:0007669"/>
    <property type="project" value="UniProtKB-SubCell"/>
</dbReference>
<dbReference type="PANTHER" id="PTHR23514:SF13">
    <property type="entry name" value="INNER MEMBRANE PROTEIN YBJJ"/>
    <property type="match status" value="1"/>
</dbReference>
<dbReference type="SUPFAM" id="SSF103473">
    <property type="entry name" value="MFS general substrate transporter"/>
    <property type="match status" value="1"/>
</dbReference>
<dbReference type="GO" id="GO:0022857">
    <property type="term" value="F:transmembrane transporter activity"/>
    <property type="evidence" value="ECO:0007669"/>
    <property type="project" value="InterPro"/>
</dbReference>
<dbReference type="InterPro" id="IPR020846">
    <property type="entry name" value="MFS_dom"/>
</dbReference>
<feature type="transmembrane region" description="Helical" evidence="5">
    <location>
        <begin position="51"/>
        <end position="72"/>
    </location>
</feature>
<comment type="subcellular location">
    <subcellularLocation>
        <location evidence="1">Membrane</location>
        <topology evidence="1">Multi-pass membrane protein</topology>
    </subcellularLocation>
</comment>
<evidence type="ECO:0000256" key="2">
    <source>
        <dbReference type="ARBA" id="ARBA00022692"/>
    </source>
</evidence>
<feature type="domain" description="Major facilitator superfamily (MFS) profile" evidence="6">
    <location>
        <begin position="207"/>
        <end position="400"/>
    </location>
</feature>
<dbReference type="AlphaFoldDB" id="A0A0E9MZM4"/>
<feature type="transmembrane region" description="Helical" evidence="5">
    <location>
        <begin position="332"/>
        <end position="353"/>
    </location>
</feature>
<dbReference type="OrthoDB" id="9809599at2"/>
<keyword evidence="3 5" id="KW-1133">Transmembrane helix</keyword>
<keyword evidence="4 5" id="KW-0472">Membrane</keyword>
<feature type="transmembrane region" description="Helical" evidence="5">
    <location>
        <begin position="84"/>
        <end position="110"/>
    </location>
</feature>
<evidence type="ECO:0000313" key="8">
    <source>
        <dbReference type="Proteomes" id="UP000033121"/>
    </source>
</evidence>
<dbReference type="Pfam" id="PF07690">
    <property type="entry name" value="MFS_1"/>
    <property type="match status" value="1"/>
</dbReference>
<dbReference type="Gene3D" id="1.20.1250.20">
    <property type="entry name" value="MFS general substrate transporter like domains"/>
    <property type="match status" value="2"/>
</dbReference>
<dbReference type="PANTHER" id="PTHR23514">
    <property type="entry name" value="BYPASS OF STOP CODON PROTEIN 6"/>
    <property type="match status" value="1"/>
</dbReference>
<organism evidence="7 8">
    <name type="scientific">Flavihumibacter petaseus NBRC 106054</name>
    <dbReference type="NCBI Taxonomy" id="1220578"/>
    <lineage>
        <taxon>Bacteria</taxon>
        <taxon>Pseudomonadati</taxon>
        <taxon>Bacteroidota</taxon>
        <taxon>Chitinophagia</taxon>
        <taxon>Chitinophagales</taxon>
        <taxon>Chitinophagaceae</taxon>
        <taxon>Flavihumibacter</taxon>
    </lineage>
</organism>
<feature type="transmembrane region" description="Helical" evidence="5">
    <location>
        <begin position="298"/>
        <end position="320"/>
    </location>
</feature>
<dbReference type="CDD" id="cd17393">
    <property type="entry name" value="MFS_MosC_like"/>
    <property type="match status" value="1"/>
</dbReference>
<dbReference type="PROSITE" id="PS50850">
    <property type="entry name" value="MFS"/>
    <property type="match status" value="1"/>
</dbReference>
<feature type="transmembrane region" description="Helical" evidence="5">
    <location>
        <begin position="167"/>
        <end position="183"/>
    </location>
</feature>
<keyword evidence="8" id="KW-1185">Reference proteome</keyword>
<feature type="transmembrane region" description="Helical" evidence="5">
    <location>
        <begin position="203"/>
        <end position="221"/>
    </location>
</feature>
<evidence type="ECO:0000256" key="1">
    <source>
        <dbReference type="ARBA" id="ARBA00004141"/>
    </source>
</evidence>
<accession>A0A0E9MZM4</accession>
<feature type="transmembrane region" description="Helical" evidence="5">
    <location>
        <begin position="359"/>
        <end position="378"/>
    </location>
</feature>
<dbReference type="InterPro" id="IPR011701">
    <property type="entry name" value="MFS"/>
</dbReference>
<name>A0A0E9MZM4_9BACT</name>
<protein>
    <submittedName>
        <fullName evidence="7">Putative major facilitator superfamily transporter</fullName>
    </submittedName>
</protein>
<gene>
    <name evidence="7" type="ORF">FPE01S_02_00780</name>
</gene>
<sequence length="400" mass="42379">MILGNTINYLRFPASRTVGLLFSVSSLLLGIWVAAIPGIKLRLGLTDASLGLSLLLAPVGALTGVMVAPYVFKKIPVGQWMVRGHILYCLIFIAQVMAVSPAMLWVALYFNGLTGFLNGVSTNSVVDIVEKQYNRRIMSTSHGMYSLGGGISAGLTAIFYAVHLTPIWQITIVAAVLITLLLLQRKHLLQYAIKIQSDTSFRLPSGSVIGLAFICFVSFMGEGCVADWSALYLRESLHGSKVIAGLGFAGFSVAMAIGRLNGDALIPKVGSKNIVIAGCLVASLGFLLAIGFGTVPTAIAGFTLIGFGFCCVVPILFSAASRVPGVSPVNGIAAVASGGLIGFLAGPSLIGLIAEEYSIAWGLSILFFLSLAAAIFAWKNDFLINRHSRAPEVNYNDQHY</sequence>
<feature type="transmembrane region" description="Helical" evidence="5">
    <location>
        <begin position="274"/>
        <end position="292"/>
    </location>
</feature>
<evidence type="ECO:0000256" key="3">
    <source>
        <dbReference type="ARBA" id="ARBA00022989"/>
    </source>
</evidence>
<dbReference type="Proteomes" id="UP000033121">
    <property type="component" value="Unassembled WGS sequence"/>
</dbReference>
<evidence type="ECO:0000256" key="4">
    <source>
        <dbReference type="ARBA" id="ARBA00023136"/>
    </source>
</evidence>
<dbReference type="STRING" id="1220578.FPE01S_02_00780"/>
<evidence type="ECO:0000256" key="5">
    <source>
        <dbReference type="SAM" id="Phobius"/>
    </source>
</evidence>